<feature type="domain" description="ABC transporter" evidence="8">
    <location>
        <begin position="10"/>
        <end position="269"/>
    </location>
</feature>
<protein>
    <submittedName>
        <fullName evidence="9">ABC transporter ATP-binding protein</fullName>
    </submittedName>
</protein>
<keyword evidence="4" id="KW-1003">Cell membrane</keyword>
<keyword evidence="7" id="KW-0472">Membrane</keyword>
<comment type="caution">
    <text evidence="9">The sequence shown here is derived from an EMBL/GenBank/DDBJ whole genome shotgun (WGS) entry which is preliminary data.</text>
</comment>
<dbReference type="GO" id="GO:0005886">
    <property type="term" value="C:plasma membrane"/>
    <property type="evidence" value="ECO:0007669"/>
    <property type="project" value="UniProtKB-SubCell"/>
</dbReference>
<dbReference type="GO" id="GO:0016887">
    <property type="term" value="F:ATP hydrolysis activity"/>
    <property type="evidence" value="ECO:0007669"/>
    <property type="project" value="InterPro"/>
</dbReference>
<dbReference type="Pfam" id="PF00005">
    <property type="entry name" value="ABC_tran"/>
    <property type="match status" value="1"/>
</dbReference>
<dbReference type="Proteomes" id="UP000473699">
    <property type="component" value="Unassembled WGS sequence"/>
</dbReference>
<evidence type="ECO:0000256" key="5">
    <source>
        <dbReference type="ARBA" id="ARBA00022741"/>
    </source>
</evidence>
<organism evidence="9 10">
    <name type="scientific">Pyramidobacter porci</name>
    <dbReference type="NCBI Taxonomy" id="2605789"/>
    <lineage>
        <taxon>Bacteria</taxon>
        <taxon>Thermotogati</taxon>
        <taxon>Synergistota</taxon>
        <taxon>Synergistia</taxon>
        <taxon>Synergistales</taxon>
        <taxon>Dethiosulfovibrionaceae</taxon>
        <taxon>Pyramidobacter</taxon>
    </lineage>
</organism>
<dbReference type="InterPro" id="IPR050388">
    <property type="entry name" value="ABC_Ni/Peptide_Import"/>
</dbReference>
<evidence type="ECO:0000256" key="4">
    <source>
        <dbReference type="ARBA" id="ARBA00022475"/>
    </source>
</evidence>
<dbReference type="SMART" id="SM00382">
    <property type="entry name" value="AAA"/>
    <property type="match status" value="1"/>
</dbReference>
<keyword evidence="6 9" id="KW-0067">ATP-binding</keyword>
<sequence length="345" mass="38123">MNQQNIPYALDIRNLYVEFSSRRRTAYAVNGLDLRIPKGCTLGLVGETGAGKTTTALAVLNLIPQPAGRVTRGSISVNGRYVFNDDGNGGSRVCMTERDLEHLRGKSVSMIFQDPMTSLNPVLTVEFQIAEVIEAHEDVSRAEAIRRAGEALEQVGIPRERGKEYPYQFSGGMKQRVVIAMALACNPELLIADEPTTALDVTIQAQVLDMMKKLREKNGTSMLMITHDLGIVADVCDLVSVIYAGRVVEHGTLEDVFDHTLHPYTRGLFDSLPKMNSRKDRLKPIKGLMPDPSKRAVGCALAERCDYAVPRCFLERPAILRRTDEHVVACHLYTSENIVQGGVLK</sequence>
<reference evidence="9 10" key="1">
    <citation type="submission" date="2019-08" db="EMBL/GenBank/DDBJ databases">
        <title>In-depth cultivation of the pig gut microbiome towards novel bacterial diversity and tailored functional studies.</title>
        <authorList>
            <person name="Wylensek D."/>
            <person name="Hitch T.C.A."/>
            <person name="Clavel T."/>
        </authorList>
    </citation>
    <scope>NUCLEOTIDE SEQUENCE [LARGE SCALE GENOMIC DNA]</scope>
    <source>
        <strain evidence="9 10">SM-530-WT-4B</strain>
    </source>
</reference>
<evidence type="ECO:0000256" key="2">
    <source>
        <dbReference type="ARBA" id="ARBA00005417"/>
    </source>
</evidence>
<evidence type="ECO:0000256" key="6">
    <source>
        <dbReference type="ARBA" id="ARBA00022840"/>
    </source>
</evidence>
<dbReference type="RefSeq" id="WP_154528526.1">
    <property type="nucleotide sequence ID" value="NZ_VUNH01000004.1"/>
</dbReference>
<evidence type="ECO:0000259" key="8">
    <source>
        <dbReference type="PROSITE" id="PS50893"/>
    </source>
</evidence>
<dbReference type="EMBL" id="VUNH01000004">
    <property type="protein sequence ID" value="MST55432.1"/>
    <property type="molecule type" value="Genomic_DNA"/>
</dbReference>
<proteinExistence type="inferred from homology"/>
<dbReference type="PROSITE" id="PS00211">
    <property type="entry name" value="ABC_TRANSPORTER_1"/>
    <property type="match status" value="1"/>
</dbReference>
<dbReference type="Pfam" id="PF08352">
    <property type="entry name" value="oligo_HPY"/>
    <property type="match status" value="1"/>
</dbReference>
<name>A0A6L5YD07_9BACT</name>
<evidence type="ECO:0000313" key="10">
    <source>
        <dbReference type="Proteomes" id="UP000473699"/>
    </source>
</evidence>
<accession>A0A6L5YD07</accession>
<dbReference type="NCBIfam" id="TIGR01727">
    <property type="entry name" value="oligo_HPY"/>
    <property type="match status" value="1"/>
</dbReference>
<gene>
    <name evidence="9" type="ORF">FYJ74_05210</name>
</gene>
<dbReference type="GO" id="GO:0005524">
    <property type="term" value="F:ATP binding"/>
    <property type="evidence" value="ECO:0007669"/>
    <property type="project" value="UniProtKB-KW"/>
</dbReference>
<dbReference type="PROSITE" id="PS50893">
    <property type="entry name" value="ABC_TRANSPORTER_2"/>
    <property type="match status" value="1"/>
</dbReference>
<evidence type="ECO:0000256" key="1">
    <source>
        <dbReference type="ARBA" id="ARBA00004202"/>
    </source>
</evidence>
<dbReference type="CDD" id="cd03257">
    <property type="entry name" value="ABC_NikE_OppD_transporters"/>
    <property type="match status" value="1"/>
</dbReference>
<comment type="similarity">
    <text evidence="2">Belongs to the ABC transporter superfamily.</text>
</comment>
<dbReference type="InterPro" id="IPR017871">
    <property type="entry name" value="ABC_transporter-like_CS"/>
</dbReference>
<dbReference type="GO" id="GO:0015833">
    <property type="term" value="P:peptide transport"/>
    <property type="evidence" value="ECO:0007669"/>
    <property type="project" value="InterPro"/>
</dbReference>
<comment type="subcellular location">
    <subcellularLocation>
        <location evidence="1">Cell membrane</location>
        <topology evidence="1">Peripheral membrane protein</topology>
    </subcellularLocation>
</comment>
<dbReference type="SUPFAM" id="SSF52540">
    <property type="entry name" value="P-loop containing nucleoside triphosphate hydrolases"/>
    <property type="match status" value="1"/>
</dbReference>
<keyword evidence="3" id="KW-0813">Transport</keyword>
<dbReference type="InterPro" id="IPR003593">
    <property type="entry name" value="AAA+_ATPase"/>
</dbReference>
<dbReference type="AlphaFoldDB" id="A0A6L5YD07"/>
<dbReference type="InterPro" id="IPR027417">
    <property type="entry name" value="P-loop_NTPase"/>
</dbReference>
<dbReference type="PANTHER" id="PTHR43297">
    <property type="entry name" value="OLIGOPEPTIDE TRANSPORT ATP-BINDING PROTEIN APPD"/>
    <property type="match status" value="1"/>
</dbReference>
<dbReference type="Gene3D" id="3.40.50.300">
    <property type="entry name" value="P-loop containing nucleotide triphosphate hydrolases"/>
    <property type="match status" value="1"/>
</dbReference>
<dbReference type="PANTHER" id="PTHR43297:SF2">
    <property type="entry name" value="DIPEPTIDE TRANSPORT ATP-BINDING PROTEIN DPPD"/>
    <property type="match status" value="1"/>
</dbReference>
<keyword evidence="10" id="KW-1185">Reference proteome</keyword>
<evidence type="ECO:0000256" key="3">
    <source>
        <dbReference type="ARBA" id="ARBA00022448"/>
    </source>
</evidence>
<evidence type="ECO:0000313" key="9">
    <source>
        <dbReference type="EMBL" id="MST55432.1"/>
    </source>
</evidence>
<dbReference type="InterPro" id="IPR013563">
    <property type="entry name" value="Oligopep_ABC_C"/>
</dbReference>
<keyword evidence="5" id="KW-0547">Nucleotide-binding</keyword>
<dbReference type="InterPro" id="IPR003439">
    <property type="entry name" value="ABC_transporter-like_ATP-bd"/>
</dbReference>
<evidence type="ECO:0000256" key="7">
    <source>
        <dbReference type="ARBA" id="ARBA00023136"/>
    </source>
</evidence>
<dbReference type="FunFam" id="3.40.50.300:FF:000016">
    <property type="entry name" value="Oligopeptide ABC transporter ATP-binding component"/>
    <property type="match status" value="1"/>
</dbReference>